<keyword evidence="2" id="KW-1185">Reference proteome</keyword>
<comment type="caution">
    <text evidence="1">The sequence shown here is derived from an EMBL/GenBank/DDBJ whole genome shotgun (WGS) entry which is preliminary data.</text>
</comment>
<dbReference type="Proteomes" id="UP001319200">
    <property type="component" value="Unassembled WGS sequence"/>
</dbReference>
<dbReference type="RefSeq" id="WP_254158911.1">
    <property type="nucleotide sequence ID" value="NZ_JAHESF010000001.1"/>
</dbReference>
<gene>
    <name evidence="1" type="ORF">KK083_00600</name>
</gene>
<dbReference type="AlphaFoldDB" id="A0AAP2DHY3"/>
<sequence length="142" mass="15785">MNKIFRFPYALLCLCTVLLLQGCGKDDESATERTSRLLRSATWTLNKLTVDGTDQTSLFQDMVLSITASTYTVQNGEPVWPASGTWKLTDATTIDRDNGTIVKIEHLDASTLTLSLHWSRTTYAGGRARSVSGEHVFELVKR</sequence>
<evidence type="ECO:0008006" key="3">
    <source>
        <dbReference type="Google" id="ProtNLM"/>
    </source>
</evidence>
<organism evidence="1 2">
    <name type="scientific">Chryseosolibacter histidini</name>
    <dbReference type="NCBI Taxonomy" id="2782349"/>
    <lineage>
        <taxon>Bacteria</taxon>
        <taxon>Pseudomonadati</taxon>
        <taxon>Bacteroidota</taxon>
        <taxon>Cytophagia</taxon>
        <taxon>Cytophagales</taxon>
        <taxon>Chryseotaleaceae</taxon>
        <taxon>Chryseosolibacter</taxon>
    </lineage>
</organism>
<dbReference type="EMBL" id="JAHESF010000001">
    <property type="protein sequence ID" value="MBT1695352.1"/>
    <property type="molecule type" value="Genomic_DNA"/>
</dbReference>
<name>A0AAP2DHY3_9BACT</name>
<accession>A0AAP2DHY3</accession>
<evidence type="ECO:0000313" key="2">
    <source>
        <dbReference type="Proteomes" id="UP001319200"/>
    </source>
</evidence>
<reference evidence="1 2" key="1">
    <citation type="submission" date="2021-05" db="EMBL/GenBank/DDBJ databases">
        <title>A Polyphasic approach of four new species of the genus Ohtaekwangia: Ohtaekwangia histidinii sp. nov., Ohtaekwangia cretensis sp. nov., Ohtaekwangia indiensis sp. nov., Ohtaekwangia reichenbachii sp. nov. from diverse environment.</title>
        <authorList>
            <person name="Octaviana S."/>
        </authorList>
    </citation>
    <scope>NUCLEOTIDE SEQUENCE [LARGE SCALE GENOMIC DNA]</scope>
    <source>
        <strain evidence="1 2">PWU4</strain>
    </source>
</reference>
<protein>
    <recommendedName>
        <fullName evidence="3">Lipocalin-like domain-containing protein</fullName>
    </recommendedName>
</protein>
<proteinExistence type="predicted"/>
<dbReference type="PROSITE" id="PS51257">
    <property type="entry name" value="PROKAR_LIPOPROTEIN"/>
    <property type="match status" value="1"/>
</dbReference>
<evidence type="ECO:0000313" key="1">
    <source>
        <dbReference type="EMBL" id="MBT1695352.1"/>
    </source>
</evidence>